<evidence type="ECO:0000313" key="4">
    <source>
        <dbReference type="Proteomes" id="UP001189429"/>
    </source>
</evidence>
<dbReference type="Gene3D" id="1.25.40.10">
    <property type="entry name" value="Tetratricopeptide repeat domain"/>
    <property type="match status" value="2"/>
</dbReference>
<feature type="repeat" description="PPR" evidence="2">
    <location>
        <begin position="47"/>
        <end position="81"/>
    </location>
</feature>
<sequence>MDKIHIMFDTCVCSVASLGPARTRRASNGRWLWRYGARCRRQSWSLTPISYNAGISACEKGEQWQRALALLSEMREAKLDPDVISYNVGISACEKGQQWQRALALLSEIAGISACEKGEQWQRALVLLSEMSEAQLEPNVISYSAGISACEKGEQWQRALALLSEM</sequence>
<accession>A0ABN9VS74</accession>
<dbReference type="Pfam" id="PF13041">
    <property type="entry name" value="PPR_2"/>
    <property type="match status" value="1"/>
</dbReference>
<dbReference type="EMBL" id="CAUYUJ010017497">
    <property type="protein sequence ID" value="CAK0875288.1"/>
    <property type="molecule type" value="Genomic_DNA"/>
</dbReference>
<proteinExistence type="predicted"/>
<name>A0ABN9VS74_9DINO</name>
<dbReference type="PANTHER" id="PTHR47447:SF17">
    <property type="entry name" value="OS12G0638900 PROTEIN"/>
    <property type="match status" value="1"/>
</dbReference>
<gene>
    <name evidence="3" type="ORF">PCOR1329_LOCUS59988</name>
</gene>
<evidence type="ECO:0000313" key="3">
    <source>
        <dbReference type="EMBL" id="CAK0875288.1"/>
    </source>
</evidence>
<keyword evidence="1" id="KW-0677">Repeat</keyword>
<dbReference type="Pfam" id="PF13812">
    <property type="entry name" value="PPR_3"/>
    <property type="match status" value="1"/>
</dbReference>
<comment type="caution">
    <text evidence="3">The sequence shown here is derived from an EMBL/GenBank/DDBJ whole genome shotgun (WGS) entry which is preliminary data.</text>
</comment>
<dbReference type="PANTHER" id="PTHR47447">
    <property type="entry name" value="OS03G0856100 PROTEIN"/>
    <property type="match status" value="1"/>
</dbReference>
<evidence type="ECO:0000256" key="2">
    <source>
        <dbReference type="PROSITE-ProRule" id="PRU00708"/>
    </source>
</evidence>
<reference evidence="3" key="1">
    <citation type="submission" date="2023-10" db="EMBL/GenBank/DDBJ databases">
        <authorList>
            <person name="Chen Y."/>
            <person name="Shah S."/>
            <person name="Dougan E. K."/>
            <person name="Thang M."/>
            <person name="Chan C."/>
        </authorList>
    </citation>
    <scope>NUCLEOTIDE SEQUENCE [LARGE SCALE GENOMIC DNA]</scope>
</reference>
<dbReference type="PROSITE" id="PS51375">
    <property type="entry name" value="PPR"/>
    <property type="match status" value="1"/>
</dbReference>
<evidence type="ECO:0000256" key="1">
    <source>
        <dbReference type="ARBA" id="ARBA00022737"/>
    </source>
</evidence>
<dbReference type="NCBIfam" id="TIGR00756">
    <property type="entry name" value="PPR"/>
    <property type="match status" value="1"/>
</dbReference>
<dbReference type="Proteomes" id="UP001189429">
    <property type="component" value="Unassembled WGS sequence"/>
</dbReference>
<protein>
    <submittedName>
        <fullName evidence="3">Uncharacterized protein</fullName>
    </submittedName>
</protein>
<organism evidence="3 4">
    <name type="scientific">Prorocentrum cordatum</name>
    <dbReference type="NCBI Taxonomy" id="2364126"/>
    <lineage>
        <taxon>Eukaryota</taxon>
        <taxon>Sar</taxon>
        <taxon>Alveolata</taxon>
        <taxon>Dinophyceae</taxon>
        <taxon>Prorocentrales</taxon>
        <taxon>Prorocentraceae</taxon>
        <taxon>Prorocentrum</taxon>
    </lineage>
</organism>
<dbReference type="InterPro" id="IPR011990">
    <property type="entry name" value="TPR-like_helical_dom_sf"/>
</dbReference>
<dbReference type="InterPro" id="IPR002885">
    <property type="entry name" value="PPR_rpt"/>
</dbReference>
<keyword evidence="4" id="KW-1185">Reference proteome</keyword>